<dbReference type="Proteomes" id="UP000538670">
    <property type="component" value="Unassembled WGS sequence"/>
</dbReference>
<evidence type="ECO:0000313" key="3">
    <source>
        <dbReference type="Proteomes" id="UP000538670"/>
    </source>
</evidence>
<name>A0A7W6F1K7_9SPHN</name>
<dbReference type="AlphaFoldDB" id="A0A7W6F1K7"/>
<dbReference type="InterPro" id="IPR032710">
    <property type="entry name" value="NTF2-like_dom_sf"/>
</dbReference>
<keyword evidence="3" id="KW-1185">Reference proteome</keyword>
<dbReference type="Pfam" id="PF14534">
    <property type="entry name" value="DUF4440"/>
    <property type="match status" value="1"/>
</dbReference>
<proteinExistence type="predicted"/>
<organism evidence="2 3">
    <name type="scientific">Sphingomonas pseudosanguinis</name>
    <dbReference type="NCBI Taxonomy" id="413712"/>
    <lineage>
        <taxon>Bacteria</taxon>
        <taxon>Pseudomonadati</taxon>
        <taxon>Pseudomonadota</taxon>
        <taxon>Alphaproteobacteria</taxon>
        <taxon>Sphingomonadales</taxon>
        <taxon>Sphingomonadaceae</taxon>
        <taxon>Sphingomonas</taxon>
    </lineage>
</organism>
<dbReference type="SUPFAM" id="SSF54427">
    <property type="entry name" value="NTF2-like"/>
    <property type="match status" value="1"/>
</dbReference>
<sequence>MNFLMAGLVLVGAATAPMTATQDAPLRALVERFEAARTGFDPAALDRTLAPDYEEISPIGDVDMRDKVLGYYAPEARHPAPPMVSTDIFVHAHGPVGIVTARRTISLPNGTTRSVRVRYVARKAQGDWRLVSTQYTPIPPAKAQ</sequence>
<keyword evidence="2" id="KW-0413">Isomerase</keyword>
<dbReference type="InterPro" id="IPR027843">
    <property type="entry name" value="DUF4440"/>
</dbReference>
<dbReference type="GO" id="GO:0016853">
    <property type="term" value="F:isomerase activity"/>
    <property type="evidence" value="ECO:0007669"/>
    <property type="project" value="UniProtKB-KW"/>
</dbReference>
<dbReference type="Gene3D" id="3.10.450.50">
    <property type="match status" value="1"/>
</dbReference>
<accession>A0A7W6F1K7</accession>
<dbReference type="RefSeq" id="WP_240456161.1">
    <property type="nucleotide sequence ID" value="NZ_JACIDH010000001.1"/>
</dbReference>
<evidence type="ECO:0000259" key="1">
    <source>
        <dbReference type="Pfam" id="PF14534"/>
    </source>
</evidence>
<dbReference type="EMBL" id="JACIDH010000001">
    <property type="protein sequence ID" value="MBB3878069.1"/>
    <property type="molecule type" value="Genomic_DNA"/>
</dbReference>
<reference evidence="2 3" key="1">
    <citation type="submission" date="2020-08" db="EMBL/GenBank/DDBJ databases">
        <title>Genomic Encyclopedia of Type Strains, Phase IV (KMG-IV): sequencing the most valuable type-strain genomes for metagenomic binning, comparative biology and taxonomic classification.</title>
        <authorList>
            <person name="Goeker M."/>
        </authorList>
    </citation>
    <scope>NUCLEOTIDE SEQUENCE [LARGE SCALE GENOMIC DNA]</scope>
    <source>
        <strain evidence="2 3">DSM 19512</strain>
    </source>
</reference>
<feature type="domain" description="DUF4440" evidence="1">
    <location>
        <begin position="26"/>
        <end position="130"/>
    </location>
</feature>
<protein>
    <submittedName>
        <fullName evidence="2">Ketosteroid isomerase-like protein</fullName>
    </submittedName>
</protein>
<gene>
    <name evidence="2" type="ORF">GGR48_000472</name>
</gene>
<evidence type="ECO:0000313" key="2">
    <source>
        <dbReference type="EMBL" id="MBB3878069.1"/>
    </source>
</evidence>
<comment type="caution">
    <text evidence="2">The sequence shown here is derived from an EMBL/GenBank/DDBJ whole genome shotgun (WGS) entry which is preliminary data.</text>
</comment>